<accession>A0A024GUR5</accession>
<keyword evidence="8" id="KW-0969">Cilium</keyword>
<dbReference type="Proteomes" id="UP000053237">
    <property type="component" value="Unassembled WGS sequence"/>
</dbReference>
<evidence type="ECO:0000256" key="11">
    <source>
        <dbReference type="SAM" id="Coils"/>
    </source>
</evidence>
<gene>
    <name evidence="14" type="ORF">BN9_120220</name>
</gene>
<dbReference type="AlphaFoldDB" id="A0A024GUR5"/>
<name>A0A024GUR5_9STRA</name>
<dbReference type="STRING" id="65357.A0A024GUR5"/>
<dbReference type="GO" id="GO:0005874">
    <property type="term" value="C:microtubule"/>
    <property type="evidence" value="ECO:0007669"/>
    <property type="project" value="UniProtKB-KW"/>
</dbReference>
<feature type="coiled-coil region" evidence="11">
    <location>
        <begin position="62"/>
        <end position="114"/>
    </location>
</feature>
<feature type="coiled-coil region" evidence="11">
    <location>
        <begin position="282"/>
        <end position="333"/>
    </location>
</feature>
<evidence type="ECO:0000256" key="7">
    <source>
        <dbReference type="ARBA" id="ARBA00023054"/>
    </source>
</evidence>
<feature type="region of interest" description="Disordered" evidence="12">
    <location>
        <begin position="1"/>
        <end position="27"/>
    </location>
</feature>
<evidence type="ECO:0000256" key="5">
    <source>
        <dbReference type="ARBA" id="ARBA00022701"/>
    </source>
</evidence>
<keyword evidence="9" id="KW-0206">Cytoskeleton</keyword>
<dbReference type="GO" id="GO:0005794">
    <property type="term" value="C:Golgi apparatus"/>
    <property type="evidence" value="ECO:0007669"/>
    <property type="project" value="TreeGrafter"/>
</dbReference>
<evidence type="ECO:0000256" key="3">
    <source>
        <dbReference type="ARBA" id="ARBA00009859"/>
    </source>
</evidence>
<dbReference type="OrthoDB" id="767661at2759"/>
<dbReference type="PANTHER" id="PTHR31543:SF0">
    <property type="entry name" value="DYNEIN REGULATORY COMPLEX SUBUNIT 4"/>
    <property type="match status" value="1"/>
</dbReference>
<comment type="similarity">
    <text evidence="3">Belongs to the DRC4 family.</text>
</comment>
<evidence type="ECO:0000256" key="4">
    <source>
        <dbReference type="ARBA" id="ARBA00022490"/>
    </source>
</evidence>
<keyword evidence="5" id="KW-0493">Microtubule</keyword>
<dbReference type="EMBL" id="CAIX01000459">
    <property type="protein sequence ID" value="CCI50348.1"/>
    <property type="molecule type" value="Genomic_DNA"/>
</dbReference>
<evidence type="ECO:0000256" key="10">
    <source>
        <dbReference type="ARBA" id="ARBA00023273"/>
    </source>
</evidence>
<evidence type="ECO:0000256" key="2">
    <source>
        <dbReference type="ARBA" id="ARBA00004245"/>
    </source>
</evidence>
<comment type="subcellular location">
    <subcellularLocation>
        <location evidence="1">Cell projection</location>
        <location evidence="1">Cilium</location>
        <location evidence="1">Flagellum</location>
    </subcellularLocation>
    <subcellularLocation>
        <location evidence="2">Cytoplasm</location>
        <location evidence="2">Cytoskeleton</location>
    </subcellularLocation>
</comment>
<sequence>MGPKIRKKQTKQSLPPAPISEYDTMDTPTLQQATLALEQQLEKARMDRNYLQHERDATESFYQLTREELRQNENQLLEKDREIQLMESNHNVQVRVYLQKVKHLEKEHENTLKKLLHDGIGRSEDQADVNIHREKAFRHNKQMRQEELQEKESTQQEQVQMMKQTQEKNLDKIRQQFEAWNESVARRGKDQLLKLKEMLLLRRKVDIHEIEERKNTHINDLMRNHEKAFIQIRSYYNDITKDNLELISSLKNEIQTMKIKAEENSKLMQDVALENKRLSEPLTIAIREVEHLRAELKDEQKDRLSLLNAKARLQQVKLRIADIQLRQNETKNEFGKLQSDRSELYDTFERMVRKVYEEGEWKTNGLESQINGMETQCTRNENQMEEILSHTKPLHATFVKESVQIALKTENDAIDTHTREIAKKVKEYNDSVRICTKKMRQLGIPEEDLGLEDFSLLSPLKRK</sequence>
<dbReference type="GO" id="GO:0031514">
    <property type="term" value="C:motile cilium"/>
    <property type="evidence" value="ECO:0007669"/>
    <property type="project" value="UniProtKB-SubCell"/>
</dbReference>
<dbReference type="InterPro" id="IPR025593">
    <property type="entry name" value="GAS8_dom"/>
</dbReference>
<keyword evidence="7 11" id="KW-0175">Coiled coil</keyword>
<evidence type="ECO:0000256" key="9">
    <source>
        <dbReference type="ARBA" id="ARBA00023212"/>
    </source>
</evidence>
<keyword evidence="4" id="KW-0963">Cytoplasm</keyword>
<evidence type="ECO:0000256" key="1">
    <source>
        <dbReference type="ARBA" id="ARBA00004230"/>
    </source>
</evidence>
<dbReference type="FunCoup" id="A0A024GUR5">
    <property type="interactions" value="2"/>
</dbReference>
<evidence type="ECO:0000256" key="8">
    <source>
        <dbReference type="ARBA" id="ARBA00023069"/>
    </source>
</evidence>
<feature type="coiled-coil region" evidence="11">
    <location>
        <begin position="145"/>
        <end position="183"/>
    </location>
</feature>
<keyword evidence="6" id="KW-0282">Flagellum</keyword>
<evidence type="ECO:0000256" key="12">
    <source>
        <dbReference type="SAM" id="MobiDB-lite"/>
    </source>
</evidence>
<dbReference type="PANTHER" id="PTHR31543">
    <property type="entry name" value="DYNEIN REGULATORY COMPLEX SUBUNIT 4"/>
    <property type="match status" value="1"/>
</dbReference>
<evidence type="ECO:0000259" key="13">
    <source>
        <dbReference type="Pfam" id="PF13851"/>
    </source>
</evidence>
<dbReference type="InterPro" id="IPR039308">
    <property type="entry name" value="GAS8"/>
</dbReference>
<reference evidence="14 15" key="1">
    <citation type="submission" date="2012-05" db="EMBL/GenBank/DDBJ databases">
        <title>Recombination and specialization in a pathogen metapopulation.</title>
        <authorList>
            <person name="Gardiner A."/>
            <person name="Kemen E."/>
            <person name="Schultz-Larsen T."/>
            <person name="MacLean D."/>
            <person name="Van Oosterhout C."/>
            <person name="Jones J.D.G."/>
        </authorList>
    </citation>
    <scope>NUCLEOTIDE SEQUENCE [LARGE SCALE GENOMIC DNA]</scope>
    <source>
        <strain evidence="14 15">Ac Nc2</strain>
    </source>
</reference>
<keyword evidence="10" id="KW-0966">Cell projection</keyword>
<dbReference type="GO" id="GO:0048870">
    <property type="term" value="P:cell motility"/>
    <property type="evidence" value="ECO:0007669"/>
    <property type="project" value="InterPro"/>
</dbReference>
<keyword evidence="15" id="KW-1185">Reference proteome</keyword>
<organism evidence="14 15">
    <name type="scientific">Albugo candida</name>
    <dbReference type="NCBI Taxonomy" id="65357"/>
    <lineage>
        <taxon>Eukaryota</taxon>
        <taxon>Sar</taxon>
        <taxon>Stramenopiles</taxon>
        <taxon>Oomycota</taxon>
        <taxon>Peronosporomycetes</taxon>
        <taxon>Albuginales</taxon>
        <taxon>Albuginaceae</taxon>
        <taxon>Albugo</taxon>
    </lineage>
</organism>
<feature type="compositionally biased region" description="Basic residues" evidence="12">
    <location>
        <begin position="1"/>
        <end position="10"/>
    </location>
</feature>
<evidence type="ECO:0000313" key="14">
    <source>
        <dbReference type="EMBL" id="CCI50348.1"/>
    </source>
</evidence>
<evidence type="ECO:0000256" key="6">
    <source>
        <dbReference type="ARBA" id="ARBA00022846"/>
    </source>
</evidence>
<feature type="domain" description="Growth arrest-specific protein 8" evidence="13">
    <location>
        <begin position="220"/>
        <end position="415"/>
    </location>
</feature>
<evidence type="ECO:0000313" key="15">
    <source>
        <dbReference type="Proteomes" id="UP000053237"/>
    </source>
</evidence>
<comment type="caution">
    <text evidence="14">The sequence shown here is derived from an EMBL/GenBank/DDBJ whole genome shotgun (WGS) entry which is preliminary data.</text>
</comment>
<dbReference type="InParanoid" id="A0A024GUR5"/>
<dbReference type="GO" id="GO:0031267">
    <property type="term" value="F:small GTPase binding"/>
    <property type="evidence" value="ECO:0007669"/>
    <property type="project" value="InterPro"/>
</dbReference>
<proteinExistence type="inferred from homology"/>
<dbReference type="GO" id="GO:0008017">
    <property type="term" value="F:microtubule binding"/>
    <property type="evidence" value="ECO:0007669"/>
    <property type="project" value="InterPro"/>
</dbReference>
<protein>
    <recommendedName>
        <fullName evidence="13">Growth arrest-specific protein 8 domain-containing protein</fullName>
    </recommendedName>
</protein>
<dbReference type="Pfam" id="PF13851">
    <property type="entry name" value="GAS"/>
    <property type="match status" value="1"/>
</dbReference>